<evidence type="ECO:0000313" key="6">
    <source>
        <dbReference type="Proteomes" id="UP001589619"/>
    </source>
</evidence>
<evidence type="ECO:0000259" key="4">
    <source>
        <dbReference type="PROSITE" id="PS01031"/>
    </source>
</evidence>
<dbReference type="PROSITE" id="PS01031">
    <property type="entry name" value="SHSP"/>
    <property type="match status" value="1"/>
</dbReference>
<sequence>MSEAPHRFWKKLRSQANQTLGDQFWNDIAGLLPNAQPRTDVFQTDDRFIVVIELPGCRIEESVKLSVHKNMLHIRGDLVCPYPVEEDGLLVAERFFGPFHRKIPLPPGTAAEGMRARSKDGLLTVEFFRTKPSDEAIDIAIDRPDAGAADDPPLPERPEQGG</sequence>
<feature type="region of interest" description="Disordered" evidence="3">
    <location>
        <begin position="140"/>
        <end position="162"/>
    </location>
</feature>
<dbReference type="EMBL" id="JBHMAG010000017">
    <property type="protein sequence ID" value="MFB9755063.1"/>
    <property type="molecule type" value="Genomic_DNA"/>
</dbReference>
<dbReference type="InterPro" id="IPR008978">
    <property type="entry name" value="HSP20-like_chaperone"/>
</dbReference>
<evidence type="ECO:0000256" key="2">
    <source>
        <dbReference type="RuleBase" id="RU003616"/>
    </source>
</evidence>
<keyword evidence="6" id="KW-1185">Reference proteome</keyword>
<accession>A0ABV5W404</accession>
<dbReference type="SUPFAM" id="SSF49764">
    <property type="entry name" value="HSP20-like chaperones"/>
    <property type="match status" value="1"/>
</dbReference>
<organism evidence="5 6">
    <name type="scientific">Paenibacillus hodogayensis</name>
    <dbReference type="NCBI Taxonomy" id="279208"/>
    <lineage>
        <taxon>Bacteria</taxon>
        <taxon>Bacillati</taxon>
        <taxon>Bacillota</taxon>
        <taxon>Bacilli</taxon>
        <taxon>Bacillales</taxon>
        <taxon>Paenibacillaceae</taxon>
        <taxon>Paenibacillus</taxon>
    </lineage>
</organism>
<protein>
    <submittedName>
        <fullName evidence="5">Hsp20/alpha crystallin family protein</fullName>
    </submittedName>
</protein>
<gene>
    <name evidence="5" type="ORF">ACFFNY_26100</name>
</gene>
<evidence type="ECO:0000256" key="3">
    <source>
        <dbReference type="SAM" id="MobiDB-lite"/>
    </source>
</evidence>
<name>A0ABV5W404_9BACL</name>
<evidence type="ECO:0000256" key="1">
    <source>
        <dbReference type="PROSITE-ProRule" id="PRU00285"/>
    </source>
</evidence>
<dbReference type="Gene3D" id="2.60.40.790">
    <property type="match status" value="1"/>
</dbReference>
<comment type="similarity">
    <text evidence="1 2">Belongs to the small heat shock protein (HSP20) family.</text>
</comment>
<dbReference type="Proteomes" id="UP001589619">
    <property type="component" value="Unassembled WGS sequence"/>
</dbReference>
<dbReference type="Pfam" id="PF00011">
    <property type="entry name" value="HSP20"/>
    <property type="match status" value="1"/>
</dbReference>
<dbReference type="InterPro" id="IPR002068">
    <property type="entry name" value="A-crystallin/Hsp20_dom"/>
</dbReference>
<dbReference type="CDD" id="cd06464">
    <property type="entry name" value="ACD_sHsps-like"/>
    <property type="match status" value="1"/>
</dbReference>
<proteinExistence type="inferred from homology"/>
<dbReference type="RefSeq" id="WP_344908994.1">
    <property type="nucleotide sequence ID" value="NZ_BAAAYO010000007.1"/>
</dbReference>
<feature type="domain" description="SHSP" evidence="4">
    <location>
        <begin position="30"/>
        <end position="142"/>
    </location>
</feature>
<evidence type="ECO:0000313" key="5">
    <source>
        <dbReference type="EMBL" id="MFB9755063.1"/>
    </source>
</evidence>
<comment type="caution">
    <text evidence="5">The sequence shown here is derived from an EMBL/GenBank/DDBJ whole genome shotgun (WGS) entry which is preliminary data.</text>
</comment>
<reference evidence="5 6" key="1">
    <citation type="submission" date="2024-09" db="EMBL/GenBank/DDBJ databases">
        <authorList>
            <person name="Sun Q."/>
            <person name="Mori K."/>
        </authorList>
    </citation>
    <scope>NUCLEOTIDE SEQUENCE [LARGE SCALE GENOMIC DNA]</scope>
    <source>
        <strain evidence="5 6">JCM 12520</strain>
    </source>
</reference>